<reference evidence="1" key="1">
    <citation type="journal article" date="2014" name="Front. Microbiol.">
        <title>High frequency of phylogenetically diverse reductive dehalogenase-homologous genes in deep subseafloor sedimentary metagenomes.</title>
        <authorList>
            <person name="Kawai M."/>
            <person name="Futagami T."/>
            <person name="Toyoda A."/>
            <person name="Takaki Y."/>
            <person name="Nishi S."/>
            <person name="Hori S."/>
            <person name="Arai W."/>
            <person name="Tsubouchi T."/>
            <person name="Morono Y."/>
            <person name="Uchiyama I."/>
            <person name="Ito T."/>
            <person name="Fujiyama A."/>
            <person name="Inagaki F."/>
            <person name="Takami H."/>
        </authorList>
    </citation>
    <scope>NUCLEOTIDE SEQUENCE</scope>
    <source>
        <strain evidence="1">Expedition CK06-06</strain>
    </source>
</reference>
<feature type="non-terminal residue" evidence="1">
    <location>
        <position position="1"/>
    </location>
</feature>
<organism evidence="1">
    <name type="scientific">marine sediment metagenome</name>
    <dbReference type="NCBI Taxonomy" id="412755"/>
    <lineage>
        <taxon>unclassified sequences</taxon>
        <taxon>metagenomes</taxon>
        <taxon>ecological metagenomes</taxon>
    </lineage>
</organism>
<sequence>RVCPSSRDYCSEELMALPGRRVSKAKQTEFVPGQKEFLEKLGEE</sequence>
<proteinExistence type="predicted"/>
<protein>
    <submittedName>
        <fullName evidence="1">Uncharacterized protein</fullName>
    </submittedName>
</protein>
<dbReference type="EMBL" id="BARW01016867">
    <property type="protein sequence ID" value="GAI96098.1"/>
    <property type="molecule type" value="Genomic_DNA"/>
</dbReference>
<dbReference type="AlphaFoldDB" id="X1ST36"/>
<evidence type="ECO:0000313" key="1">
    <source>
        <dbReference type="EMBL" id="GAI96098.1"/>
    </source>
</evidence>
<comment type="caution">
    <text evidence="1">The sequence shown here is derived from an EMBL/GenBank/DDBJ whole genome shotgun (WGS) entry which is preliminary data.</text>
</comment>
<accession>X1ST36</accession>
<gene>
    <name evidence="1" type="ORF">S12H4_29273</name>
</gene>
<name>X1ST36_9ZZZZ</name>